<sequence length="62" mass="7378">VKNPIKAIENEKCCKKQDWEEMDRDFGGETDDRIYIMYKCTQCGAKIMDIFIRAETIRGWEL</sequence>
<evidence type="ECO:0000313" key="1">
    <source>
        <dbReference type="EMBL" id="SVA66273.1"/>
    </source>
</evidence>
<gene>
    <name evidence="1" type="ORF">METZ01_LOCUS119127</name>
</gene>
<dbReference type="AlphaFoldDB" id="A0A381XPW2"/>
<reference evidence="1" key="1">
    <citation type="submission" date="2018-05" db="EMBL/GenBank/DDBJ databases">
        <authorList>
            <person name="Lanie J.A."/>
            <person name="Ng W.-L."/>
            <person name="Kazmierczak K.M."/>
            <person name="Andrzejewski T.M."/>
            <person name="Davidsen T.M."/>
            <person name="Wayne K.J."/>
            <person name="Tettelin H."/>
            <person name="Glass J.I."/>
            <person name="Rusch D."/>
            <person name="Podicherti R."/>
            <person name="Tsui H.-C.T."/>
            <person name="Winkler M.E."/>
        </authorList>
    </citation>
    <scope>NUCLEOTIDE SEQUENCE</scope>
</reference>
<organism evidence="1">
    <name type="scientific">marine metagenome</name>
    <dbReference type="NCBI Taxonomy" id="408172"/>
    <lineage>
        <taxon>unclassified sequences</taxon>
        <taxon>metagenomes</taxon>
        <taxon>ecological metagenomes</taxon>
    </lineage>
</organism>
<dbReference type="EMBL" id="UINC01015799">
    <property type="protein sequence ID" value="SVA66273.1"/>
    <property type="molecule type" value="Genomic_DNA"/>
</dbReference>
<proteinExistence type="predicted"/>
<name>A0A381XPW2_9ZZZZ</name>
<accession>A0A381XPW2</accession>
<feature type="non-terminal residue" evidence="1">
    <location>
        <position position="1"/>
    </location>
</feature>
<protein>
    <submittedName>
        <fullName evidence="1">Uncharacterized protein</fullName>
    </submittedName>
</protein>